<accession>A0ABQ1G7U4</accession>
<evidence type="ECO:0000313" key="2">
    <source>
        <dbReference type="Proteomes" id="UP000617979"/>
    </source>
</evidence>
<dbReference type="PROSITE" id="PS51257">
    <property type="entry name" value="PROKAR_LIPOPROTEIN"/>
    <property type="match status" value="1"/>
</dbReference>
<reference evidence="2" key="1">
    <citation type="journal article" date="2019" name="Int. J. Syst. Evol. Microbiol.">
        <title>The Global Catalogue of Microorganisms (GCM) 10K type strain sequencing project: providing services to taxonomists for standard genome sequencing and annotation.</title>
        <authorList>
            <consortium name="The Broad Institute Genomics Platform"/>
            <consortium name="The Broad Institute Genome Sequencing Center for Infectious Disease"/>
            <person name="Wu L."/>
            <person name="Ma J."/>
        </authorList>
    </citation>
    <scope>NUCLEOTIDE SEQUENCE [LARGE SCALE GENOMIC DNA]</scope>
    <source>
        <strain evidence="2">CGMCC 1.12404</strain>
    </source>
</reference>
<gene>
    <name evidence="1" type="ORF">GCM10007416_09200</name>
</gene>
<name>A0ABQ1G7U4_9BACL</name>
<dbReference type="Proteomes" id="UP000617979">
    <property type="component" value="Unassembled WGS sequence"/>
</dbReference>
<protein>
    <recommendedName>
        <fullName evidence="3">Outer membrane lipoprotein-sorting protein</fullName>
    </recommendedName>
</protein>
<keyword evidence="2" id="KW-1185">Reference proteome</keyword>
<dbReference type="RefSeq" id="WP_188430384.1">
    <property type="nucleotide sequence ID" value="NZ_BMEX01000003.1"/>
</dbReference>
<sequence length="215" mass="24807">MHLRYWTGWLLTLALVLLSGCHGEHEKGSEEQATRFHLFRHIDGQLNQSRYPFTLSVHSLRFNGKQQGVNWFLESQDPDGEKRIRIRKEGNTIFLSRGKQAEKLKTRQFGLLSPRDHLLLIKSTVLRIQPLPENKKGLIGVQAVLSSEEIGDRLGAWMGEGFEQGAANQASRKFRIRYHMWYRPNQDGLSILRMGIYPQVKGQPGEKMIYHFGKP</sequence>
<dbReference type="EMBL" id="BMEX01000003">
    <property type="protein sequence ID" value="GGA38449.1"/>
    <property type="molecule type" value="Genomic_DNA"/>
</dbReference>
<organism evidence="1 2">
    <name type="scientific">Kroppenstedtia guangzhouensis</name>
    <dbReference type="NCBI Taxonomy" id="1274356"/>
    <lineage>
        <taxon>Bacteria</taxon>
        <taxon>Bacillati</taxon>
        <taxon>Bacillota</taxon>
        <taxon>Bacilli</taxon>
        <taxon>Bacillales</taxon>
        <taxon>Thermoactinomycetaceae</taxon>
        <taxon>Kroppenstedtia</taxon>
    </lineage>
</organism>
<evidence type="ECO:0008006" key="3">
    <source>
        <dbReference type="Google" id="ProtNLM"/>
    </source>
</evidence>
<proteinExistence type="predicted"/>
<evidence type="ECO:0000313" key="1">
    <source>
        <dbReference type="EMBL" id="GGA38449.1"/>
    </source>
</evidence>
<comment type="caution">
    <text evidence="1">The sequence shown here is derived from an EMBL/GenBank/DDBJ whole genome shotgun (WGS) entry which is preliminary data.</text>
</comment>